<feature type="compositionally biased region" description="Low complexity" evidence="7">
    <location>
        <begin position="182"/>
        <end position="204"/>
    </location>
</feature>
<evidence type="ECO:0000256" key="2">
    <source>
        <dbReference type="ARBA" id="ARBA00009259"/>
    </source>
</evidence>
<evidence type="ECO:0000313" key="9">
    <source>
        <dbReference type="Proteomes" id="UP000278807"/>
    </source>
</evidence>
<dbReference type="WBParaSite" id="HNAJ_0000859801-mRNA-1">
    <property type="protein sequence ID" value="HNAJ_0000859801-mRNA-1"/>
    <property type="gene ID" value="HNAJ_0000859801"/>
</dbReference>
<accession>A0A0R3TMP4</accession>
<evidence type="ECO:0000256" key="4">
    <source>
        <dbReference type="ARBA" id="ARBA00023163"/>
    </source>
</evidence>
<proteinExistence type="inferred from homology"/>
<evidence type="ECO:0000256" key="7">
    <source>
        <dbReference type="SAM" id="MobiDB-lite"/>
    </source>
</evidence>
<feature type="region of interest" description="Disordered" evidence="7">
    <location>
        <begin position="271"/>
        <end position="323"/>
    </location>
</feature>
<dbReference type="PANTHER" id="PTHR22536:SF1">
    <property type="entry name" value="MEDIATOR OF RNA POLYMERASE II TRANSCRIPTION SUBUNIT 19"/>
    <property type="match status" value="1"/>
</dbReference>
<keyword evidence="3 6" id="KW-0805">Transcription regulation</keyword>
<dbReference type="GO" id="GO:0016592">
    <property type="term" value="C:mediator complex"/>
    <property type="evidence" value="ECO:0007669"/>
    <property type="project" value="InterPro"/>
</dbReference>
<protein>
    <recommendedName>
        <fullName evidence="6">Mediator of RNA polymerase II transcription subunit 19</fullName>
    </recommendedName>
    <alternativeName>
        <fullName evidence="6">Mediator complex subunit 19</fullName>
    </alternativeName>
</protein>
<dbReference type="PANTHER" id="PTHR22536">
    <property type="entry name" value="LUNG CANCER METASTASIS-RELATED LCMR1 PROTEIN"/>
    <property type="match status" value="1"/>
</dbReference>
<evidence type="ECO:0000313" key="8">
    <source>
        <dbReference type="EMBL" id="VDO04610.1"/>
    </source>
</evidence>
<feature type="compositionally biased region" description="Polar residues" evidence="7">
    <location>
        <begin position="150"/>
        <end position="167"/>
    </location>
</feature>
<feature type="region of interest" description="Disordered" evidence="7">
    <location>
        <begin position="141"/>
        <end position="250"/>
    </location>
</feature>
<evidence type="ECO:0000256" key="1">
    <source>
        <dbReference type="ARBA" id="ARBA00004123"/>
    </source>
</evidence>
<keyword evidence="4 6" id="KW-0804">Transcription</keyword>
<dbReference type="Proteomes" id="UP000278807">
    <property type="component" value="Unassembled WGS sequence"/>
</dbReference>
<evidence type="ECO:0000256" key="5">
    <source>
        <dbReference type="ARBA" id="ARBA00023242"/>
    </source>
</evidence>
<feature type="compositionally biased region" description="Polar residues" evidence="7">
    <location>
        <begin position="275"/>
        <end position="288"/>
    </location>
</feature>
<name>A0A0R3TMP4_RODNA</name>
<dbReference type="GO" id="GO:0045944">
    <property type="term" value="P:positive regulation of transcription by RNA polymerase II"/>
    <property type="evidence" value="ECO:0007669"/>
    <property type="project" value="TreeGrafter"/>
</dbReference>
<dbReference type="Pfam" id="PF10278">
    <property type="entry name" value="Med19"/>
    <property type="match status" value="1"/>
</dbReference>
<dbReference type="OrthoDB" id="10044050at2759"/>
<dbReference type="GO" id="GO:0003712">
    <property type="term" value="F:transcription coregulator activity"/>
    <property type="evidence" value="ECO:0007669"/>
    <property type="project" value="InterPro"/>
</dbReference>
<keyword evidence="6" id="KW-0010">Activator</keyword>
<keyword evidence="5 6" id="KW-0539">Nucleus</keyword>
<comment type="subcellular location">
    <subcellularLocation>
        <location evidence="1 6">Nucleus</location>
    </subcellularLocation>
</comment>
<feature type="compositionally biased region" description="Low complexity" evidence="7">
    <location>
        <begin position="226"/>
        <end position="236"/>
    </location>
</feature>
<dbReference type="AlphaFoldDB" id="A0A0R3TMP4"/>
<evidence type="ECO:0000256" key="3">
    <source>
        <dbReference type="ARBA" id="ARBA00023015"/>
    </source>
</evidence>
<dbReference type="EMBL" id="UZAE01012332">
    <property type="protein sequence ID" value="VDO04610.1"/>
    <property type="molecule type" value="Genomic_DNA"/>
</dbReference>
<dbReference type="InterPro" id="IPR019403">
    <property type="entry name" value="Mediator_Med19_met"/>
</dbReference>
<evidence type="ECO:0000256" key="6">
    <source>
        <dbReference type="RuleBase" id="RU364151"/>
    </source>
</evidence>
<comment type="function">
    <text evidence="6">Component of the Mediator complex, a coactivator involved in the regulated transcription of nearly all RNA polymerase II-dependent genes. Mediator functions as a bridge to convey information from gene-specific regulatory proteins to the basal RNA polymerase II transcription machinery. Mediator is recruited to promoters by direct interactions with regulatory proteins and serves as a scaffold for the assembly of a functional preinitiation complex with RNA polymerase II and the general transcription factors.</text>
</comment>
<reference evidence="10" key="1">
    <citation type="submission" date="2017-02" db="UniProtKB">
        <authorList>
            <consortium name="WormBaseParasite"/>
        </authorList>
    </citation>
    <scope>IDENTIFICATION</scope>
</reference>
<comment type="similarity">
    <text evidence="2 6">Belongs to the Mediator complex subunit 19 family.</text>
</comment>
<sequence>MSYAGNCTPQQSGQMFVNKIKIIRTGGNRTVKNTLEPFYLLEPEWPLTDNQITGAKNLIDHYGLKNAYQKYFRGNLKEELSGFLTHLSGNVNTPSSSDESGLMHLIERPPIQGNSFQTFNISQLDSAVRLHPGPLPQEFMSYFVAPSPTPNATSNGPSSNEAGSTPSAKKRRRDVHRSGVGSVASSDYAPSSSLSHFPSSNPSSAMVRGQPHQSVHHTSNQHHHPSSAAMAPHSGPLMNPSVASSLSSGISKPATSVGYFATPPAAMKRPLDELYNSQTPSGLASSVESPGGGGYDFDDEIRRKRRRKEKKSGGSSSRRDRID</sequence>
<keyword evidence="9" id="KW-1185">Reference proteome</keyword>
<reference evidence="8 9" key="2">
    <citation type="submission" date="2018-11" db="EMBL/GenBank/DDBJ databases">
        <authorList>
            <consortium name="Pathogen Informatics"/>
        </authorList>
    </citation>
    <scope>NUCLEOTIDE SEQUENCE [LARGE SCALE GENOMIC DNA]</scope>
</reference>
<dbReference type="STRING" id="102285.A0A0R3TMP4"/>
<evidence type="ECO:0000313" key="10">
    <source>
        <dbReference type="WBParaSite" id="HNAJ_0000859801-mRNA-1"/>
    </source>
</evidence>
<gene>
    <name evidence="6" type="primary">MED19</name>
    <name evidence="8" type="ORF">HNAJ_LOCUS8594</name>
</gene>
<feature type="compositionally biased region" description="Polar residues" evidence="7">
    <location>
        <begin position="241"/>
        <end position="250"/>
    </location>
</feature>
<comment type="subunit">
    <text evidence="6">Component of the Mediator complex.</text>
</comment>
<organism evidence="10">
    <name type="scientific">Rodentolepis nana</name>
    <name type="common">Dwarf tapeworm</name>
    <name type="synonym">Hymenolepis nana</name>
    <dbReference type="NCBI Taxonomy" id="102285"/>
    <lineage>
        <taxon>Eukaryota</taxon>
        <taxon>Metazoa</taxon>
        <taxon>Spiralia</taxon>
        <taxon>Lophotrochozoa</taxon>
        <taxon>Platyhelminthes</taxon>
        <taxon>Cestoda</taxon>
        <taxon>Eucestoda</taxon>
        <taxon>Cyclophyllidea</taxon>
        <taxon>Hymenolepididae</taxon>
        <taxon>Rodentolepis</taxon>
    </lineage>
</organism>